<keyword evidence="1" id="KW-0812">Transmembrane</keyword>
<evidence type="ECO:0000313" key="2">
    <source>
        <dbReference type="EMBL" id="NEM91780.1"/>
    </source>
</evidence>
<feature type="transmembrane region" description="Helical" evidence="1">
    <location>
        <begin position="97"/>
        <end position="120"/>
    </location>
</feature>
<evidence type="ECO:0000313" key="3">
    <source>
        <dbReference type="Proteomes" id="UP000479756"/>
    </source>
</evidence>
<dbReference type="RefSeq" id="WP_163473849.1">
    <property type="nucleotide sequence ID" value="NZ_JAAGWZ010000003.1"/>
</dbReference>
<evidence type="ECO:0008006" key="4">
    <source>
        <dbReference type="Google" id="ProtNLM"/>
    </source>
</evidence>
<sequence length="210" mass="22003">MAATELTTPTTAPWYVPLTRAVPAAALAIVITFAGGNYSPDFGLACLGGFALVSGVAGIVVSLRAFARGVYRTIFLVQAIVSVVTGILALAGQQVGLPLFLVLLSGWAAITGFLELYAGLRSRRERLATSRDWMFVGALTAVLAIVSLVIPPDYVQHYQAPDHTDRILNTSVVVVGLLSVYGAITAVYLIIAALSLKWGPSATPRDGTAS</sequence>
<proteinExistence type="predicted"/>
<feature type="transmembrane region" description="Helical" evidence="1">
    <location>
        <begin position="70"/>
        <end position="91"/>
    </location>
</feature>
<accession>A0A7C9TRY3</accession>
<keyword evidence="3" id="KW-1185">Reference proteome</keyword>
<name>A0A7C9TRY3_9MICO</name>
<comment type="caution">
    <text evidence="2">The sequence shown here is derived from an EMBL/GenBank/DDBJ whole genome shotgun (WGS) entry which is preliminary data.</text>
</comment>
<reference evidence="2 3" key="1">
    <citation type="journal article" date="2014" name="Int. J. Syst. Evol. Microbiol.">
        <title>Description of Galbitalea soli gen. nov., sp. nov., and Frondihabitans sucicola sp. nov.</title>
        <authorList>
            <person name="Kim S.J."/>
            <person name="Lim J.M."/>
            <person name="Ahn J.H."/>
            <person name="Weon H.Y."/>
            <person name="Hamada M."/>
            <person name="Suzuki K."/>
            <person name="Ahn T.Y."/>
            <person name="Kwon S.W."/>
        </authorList>
    </citation>
    <scope>NUCLEOTIDE SEQUENCE [LARGE SCALE GENOMIC DNA]</scope>
    <source>
        <strain evidence="2 3">NBRC 108727</strain>
    </source>
</reference>
<feature type="transmembrane region" description="Helical" evidence="1">
    <location>
        <begin position="12"/>
        <end position="36"/>
    </location>
</feature>
<feature type="transmembrane region" description="Helical" evidence="1">
    <location>
        <begin position="42"/>
        <end position="63"/>
    </location>
</feature>
<feature type="transmembrane region" description="Helical" evidence="1">
    <location>
        <begin position="132"/>
        <end position="150"/>
    </location>
</feature>
<feature type="transmembrane region" description="Helical" evidence="1">
    <location>
        <begin position="170"/>
        <end position="196"/>
    </location>
</feature>
<dbReference type="EMBL" id="JAAGWZ010000003">
    <property type="protein sequence ID" value="NEM91780.1"/>
    <property type="molecule type" value="Genomic_DNA"/>
</dbReference>
<evidence type="ECO:0000256" key="1">
    <source>
        <dbReference type="SAM" id="Phobius"/>
    </source>
</evidence>
<keyword evidence="1" id="KW-0472">Membrane</keyword>
<keyword evidence="1" id="KW-1133">Transmembrane helix</keyword>
<gene>
    <name evidence="2" type="ORF">G3T37_10480</name>
</gene>
<organism evidence="2 3">
    <name type="scientific">Galbitalea soli</name>
    <dbReference type="NCBI Taxonomy" id="1268042"/>
    <lineage>
        <taxon>Bacteria</taxon>
        <taxon>Bacillati</taxon>
        <taxon>Actinomycetota</taxon>
        <taxon>Actinomycetes</taxon>
        <taxon>Micrococcales</taxon>
        <taxon>Microbacteriaceae</taxon>
        <taxon>Galbitalea</taxon>
    </lineage>
</organism>
<protein>
    <recommendedName>
        <fullName evidence="4">DUF308 domain-containing protein</fullName>
    </recommendedName>
</protein>
<dbReference type="Proteomes" id="UP000479756">
    <property type="component" value="Unassembled WGS sequence"/>
</dbReference>
<dbReference type="AlphaFoldDB" id="A0A7C9TRY3"/>